<feature type="region of interest" description="Disordered" evidence="1">
    <location>
        <begin position="59"/>
        <end position="80"/>
    </location>
</feature>
<proteinExistence type="predicted"/>
<gene>
    <name evidence="2" type="ORF">BP00DRAFT_76926</name>
</gene>
<keyword evidence="3" id="KW-1185">Reference proteome</keyword>
<evidence type="ECO:0000313" key="3">
    <source>
        <dbReference type="Proteomes" id="UP000248817"/>
    </source>
</evidence>
<organism evidence="2 3">
    <name type="scientific">Aspergillus indologenus CBS 114.80</name>
    <dbReference type="NCBI Taxonomy" id="1450541"/>
    <lineage>
        <taxon>Eukaryota</taxon>
        <taxon>Fungi</taxon>
        <taxon>Dikarya</taxon>
        <taxon>Ascomycota</taxon>
        <taxon>Pezizomycotina</taxon>
        <taxon>Eurotiomycetes</taxon>
        <taxon>Eurotiomycetidae</taxon>
        <taxon>Eurotiales</taxon>
        <taxon>Aspergillaceae</taxon>
        <taxon>Aspergillus</taxon>
        <taxon>Aspergillus subgen. Circumdati</taxon>
    </lineage>
</organism>
<dbReference type="AlphaFoldDB" id="A0A2V5IQ61"/>
<evidence type="ECO:0000313" key="2">
    <source>
        <dbReference type="EMBL" id="PYI26077.1"/>
    </source>
</evidence>
<accession>A0A2V5IQ61</accession>
<sequence>MHDAAVESGTTSRRLEIAARSAASGRQKYAHDLDNALFAPMHANMTTIAYGATPATPATPWRNASLHHHPSSSLSPQLTPAKTQSRTTTFGIPTLNHILLSHPLFSSLLKSPRAAMSSLSLSHCVTTPLSSPASSGNADLAKLRSTGEPDGHRMT</sequence>
<evidence type="ECO:0000256" key="1">
    <source>
        <dbReference type="SAM" id="MobiDB-lite"/>
    </source>
</evidence>
<dbReference type="EMBL" id="KZ825612">
    <property type="protein sequence ID" value="PYI26077.1"/>
    <property type="molecule type" value="Genomic_DNA"/>
</dbReference>
<name>A0A2V5IQ61_9EURO</name>
<dbReference type="Proteomes" id="UP000248817">
    <property type="component" value="Unassembled WGS sequence"/>
</dbReference>
<feature type="compositionally biased region" description="Polar residues" evidence="1">
    <location>
        <begin position="127"/>
        <end position="137"/>
    </location>
</feature>
<protein>
    <submittedName>
        <fullName evidence="2">Uncharacterized protein</fullName>
    </submittedName>
</protein>
<reference evidence="2 3" key="1">
    <citation type="submission" date="2018-02" db="EMBL/GenBank/DDBJ databases">
        <title>The genomes of Aspergillus section Nigri reveals drivers in fungal speciation.</title>
        <authorList>
            <consortium name="DOE Joint Genome Institute"/>
            <person name="Vesth T.C."/>
            <person name="Nybo J."/>
            <person name="Theobald S."/>
            <person name="Brandl J."/>
            <person name="Frisvad J.C."/>
            <person name="Nielsen K.F."/>
            <person name="Lyhne E.K."/>
            <person name="Kogle M.E."/>
            <person name="Kuo A."/>
            <person name="Riley R."/>
            <person name="Clum A."/>
            <person name="Nolan M."/>
            <person name="Lipzen A."/>
            <person name="Salamov A."/>
            <person name="Henrissat B."/>
            <person name="Wiebenga A."/>
            <person name="De vries R.P."/>
            <person name="Grigoriev I.V."/>
            <person name="Mortensen U.H."/>
            <person name="Andersen M.R."/>
            <person name="Baker S.E."/>
        </authorList>
    </citation>
    <scope>NUCLEOTIDE SEQUENCE [LARGE SCALE GENOMIC DNA]</scope>
    <source>
        <strain evidence="2 3">CBS 114.80</strain>
    </source>
</reference>
<feature type="compositionally biased region" description="Basic and acidic residues" evidence="1">
    <location>
        <begin position="141"/>
        <end position="155"/>
    </location>
</feature>
<feature type="region of interest" description="Disordered" evidence="1">
    <location>
        <begin position="127"/>
        <end position="155"/>
    </location>
</feature>